<dbReference type="RefSeq" id="WP_198304896.1">
    <property type="nucleotide sequence ID" value="NZ_CP019688.1"/>
</dbReference>
<dbReference type="GO" id="GO:0006629">
    <property type="term" value="P:lipid metabolic process"/>
    <property type="evidence" value="ECO:0007669"/>
    <property type="project" value="InterPro"/>
</dbReference>
<keyword evidence="3" id="KW-1185">Reference proteome</keyword>
<evidence type="ECO:0000259" key="1">
    <source>
        <dbReference type="Pfam" id="PF16387"/>
    </source>
</evidence>
<dbReference type="EMBL" id="CP019688">
    <property type="protein sequence ID" value="AQQ15746.1"/>
    <property type="molecule type" value="Genomic_DNA"/>
</dbReference>
<dbReference type="InterPro" id="IPR032160">
    <property type="entry name" value="DUF4996"/>
</dbReference>
<evidence type="ECO:0000313" key="2">
    <source>
        <dbReference type="EMBL" id="AQQ15746.1"/>
    </source>
</evidence>
<dbReference type="CDD" id="cd08566">
    <property type="entry name" value="GDPD_AtGDE_like"/>
    <property type="match status" value="1"/>
</dbReference>
<protein>
    <submittedName>
        <fullName evidence="2">Glycerophosphoryl diester phosphodiesterase family protein</fullName>
    </submittedName>
</protein>
<reference evidence="2 3" key="1">
    <citation type="submission" date="2016-12" db="EMBL/GenBank/DDBJ databases">
        <authorList>
            <person name="Song W.-J."/>
            <person name="Kurnit D.M."/>
        </authorList>
    </citation>
    <scope>NUCLEOTIDE SEQUENCE [LARGE SCALE GENOMIC DNA]</scope>
    <source>
        <strain evidence="2 3">DSM 30827</strain>
    </source>
</reference>
<evidence type="ECO:0000313" key="3">
    <source>
        <dbReference type="Proteomes" id="UP000217209"/>
    </source>
</evidence>
<sequence length="287" mass="32336">MRFAALGNPTYVDINRRLLAAANARTPLVAVHRGQNAGSVVENTAKAVRAAIVSGADIVEIDVIESTDGDFFTFHNGYEEAYFGLDRDILTLSTSELEELQFDLYVSAEAEKYGLERLSLILSSFPETILNIDRSWDYWDRLLPYMDEFECADRVLLKSPVSEEWLGKLASHPVKYPYMPIVKTMQDVELALNWPDINLVAVEIVAASTDCALASPSFVEQLHERNLLVQLNALNLPNRVPLFLGWDDEVSVLDEPEKGWGRLVDHGADIIQTDWPMLLRHFLASRK</sequence>
<dbReference type="InterPro" id="IPR017946">
    <property type="entry name" value="PLC-like_Pdiesterase_TIM-brl"/>
</dbReference>
<dbReference type="Pfam" id="PF16387">
    <property type="entry name" value="DUF4996"/>
    <property type="match status" value="1"/>
</dbReference>
<feature type="domain" description="DUF4996" evidence="1">
    <location>
        <begin position="178"/>
        <end position="283"/>
    </location>
</feature>
<proteinExistence type="predicted"/>
<dbReference type="PANTHER" id="PTHR46211:SF14">
    <property type="entry name" value="GLYCEROPHOSPHODIESTER PHOSPHODIESTERASE"/>
    <property type="match status" value="1"/>
</dbReference>
<name>A0A1Q2HY05_9CORY</name>
<dbReference type="KEGG" id="cgv:CGLAU_08965"/>
<accession>A0A1Q2HY05</accession>
<dbReference type="PANTHER" id="PTHR46211">
    <property type="entry name" value="GLYCEROPHOSPHORYL DIESTER PHOSPHODIESTERASE"/>
    <property type="match status" value="1"/>
</dbReference>
<gene>
    <name evidence="2" type="ORF">CGLAU_08965</name>
</gene>
<organism evidence="2 3">
    <name type="scientific">Corynebacterium glaucum</name>
    <dbReference type="NCBI Taxonomy" id="187491"/>
    <lineage>
        <taxon>Bacteria</taxon>
        <taxon>Bacillati</taxon>
        <taxon>Actinomycetota</taxon>
        <taxon>Actinomycetes</taxon>
        <taxon>Mycobacteriales</taxon>
        <taxon>Corynebacteriaceae</taxon>
        <taxon>Corynebacterium</taxon>
    </lineage>
</organism>
<dbReference type="Gene3D" id="3.20.20.190">
    <property type="entry name" value="Phosphatidylinositol (PI) phosphodiesterase"/>
    <property type="match status" value="1"/>
</dbReference>
<dbReference type="AlphaFoldDB" id="A0A1Q2HY05"/>
<dbReference type="GO" id="GO:0008081">
    <property type="term" value="F:phosphoric diester hydrolase activity"/>
    <property type="evidence" value="ECO:0007669"/>
    <property type="project" value="InterPro"/>
</dbReference>
<dbReference type="SUPFAM" id="SSF51695">
    <property type="entry name" value="PLC-like phosphodiesterases"/>
    <property type="match status" value="1"/>
</dbReference>
<dbReference type="Proteomes" id="UP000217209">
    <property type="component" value="Chromosome"/>
</dbReference>